<evidence type="ECO:0000256" key="2">
    <source>
        <dbReference type="SAM" id="SignalP"/>
    </source>
</evidence>
<feature type="coiled-coil region" evidence="1">
    <location>
        <begin position="217"/>
        <end position="253"/>
    </location>
</feature>
<name>A0A547PJN4_9RHOB</name>
<dbReference type="AlphaFoldDB" id="A0A547PJN4"/>
<evidence type="ECO:0000313" key="4">
    <source>
        <dbReference type="Proteomes" id="UP000318590"/>
    </source>
</evidence>
<reference evidence="3 4" key="1">
    <citation type="submission" date="2019-06" db="EMBL/GenBank/DDBJ databases">
        <title>Paenimaribius caenipelagi gen. nov., sp. nov., isolated from a tidal flat.</title>
        <authorList>
            <person name="Yoon J.-H."/>
        </authorList>
    </citation>
    <scope>NUCLEOTIDE SEQUENCE [LARGE SCALE GENOMIC DNA]</scope>
    <source>
        <strain evidence="3 4">JBTF-M29</strain>
    </source>
</reference>
<gene>
    <name evidence="3" type="ORF">FEV53_19125</name>
</gene>
<evidence type="ECO:0000256" key="1">
    <source>
        <dbReference type="SAM" id="Coils"/>
    </source>
</evidence>
<sequence>MTRHMLFMVNLGVAVFGTTIASAEITRPTTMAELTSPEATEAMIAETGAFKVDMGGAGSLVFLRQPDGTYKIAGALPRGSRVPGCDEVSFQRGEQTEYFGVCKIEGWKPPTNFEQQIVTAYEFSDFARLLEETRAPLPEIGGGPGQIDEIPAYVAAITYNGAPEINRKLWETAAAVIWSCREPEGRSTSGLVAPTLKIEASRVDCRDAKSGHSSGTLAAAEDMLAITADERAAAEARAQMTAEERAAAEARAAFIRKLIDRLS</sequence>
<dbReference type="EMBL" id="VFSV01000079">
    <property type="protein sequence ID" value="TRD14339.1"/>
    <property type="molecule type" value="Genomic_DNA"/>
</dbReference>
<evidence type="ECO:0000313" key="3">
    <source>
        <dbReference type="EMBL" id="TRD14339.1"/>
    </source>
</evidence>
<protein>
    <submittedName>
        <fullName evidence="3">Uncharacterized protein</fullName>
    </submittedName>
</protein>
<proteinExistence type="predicted"/>
<accession>A0A547PJN4</accession>
<keyword evidence="4" id="KW-1185">Reference proteome</keyword>
<keyword evidence="1" id="KW-0175">Coiled coil</keyword>
<comment type="caution">
    <text evidence="3">The sequence shown here is derived from an EMBL/GenBank/DDBJ whole genome shotgun (WGS) entry which is preliminary data.</text>
</comment>
<feature type="signal peptide" evidence="2">
    <location>
        <begin position="1"/>
        <end position="23"/>
    </location>
</feature>
<keyword evidence="2" id="KW-0732">Signal</keyword>
<feature type="chain" id="PRO_5022132154" evidence="2">
    <location>
        <begin position="24"/>
        <end position="263"/>
    </location>
</feature>
<organism evidence="3 4">
    <name type="scientific">Palleronia caenipelagi</name>
    <dbReference type="NCBI Taxonomy" id="2489174"/>
    <lineage>
        <taxon>Bacteria</taxon>
        <taxon>Pseudomonadati</taxon>
        <taxon>Pseudomonadota</taxon>
        <taxon>Alphaproteobacteria</taxon>
        <taxon>Rhodobacterales</taxon>
        <taxon>Roseobacteraceae</taxon>
        <taxon>Palleronia</taxon>
    </lineage>
</organism>
<dbReference type="Proteomes" id="UP000318590">
    <property type="component" value="Unassembled WGS sequence"/>
</dbReference>